<gene>
    <name evidence="3" type="ORF">BN112_0568</name>
</gene>
<reference evidence="3 4" key="1">
    <citation type="journal article" date="2012" name="BMC Genomics">
        <title>Comparative genomics of the classical Bordetella subspecies: the evolution and exchange of virulence-associated diversity amongst closely related pathogens.</title>
        <authorList>
            <person name="Park J."/>
            <person name="Zhang Y."/>
            <person name="Buboltz A.M."/>
            <person name="Zhang X."/>
            <person name="Schuster S.C."/>
            <person name="Ahuja U."/>
            <person name="Liu M."/>
            <person name="Miller J.F."/>
            <person name="Sebaihia M."/>
            <person name="Bentley S.D."/>
            <person name="Parkhill J."/>
            <person name="Harvill E.T."/>
        </authorList>
    </citation>
    <scope>NUCLEOTIDE SEQUENCE [LARGE SCALE GENOMIC DNA]</scope>
    <source>
        <strain evidence="3 4">253</strain>
    </source>
</reference>
<dbReference type="Proteomes" id="UP000007564">
    <property type="component" value="Chromosome"/>
</dbReference>
<evidence type="ECO:0000313" key="4">
    <source>
        <dbReference type="Proteomes" id="UP000007564"/>
    </source>
</evidence>
<dbReference type="Gene3D" id="3.40.190.10">
    <property type="entry name" value="Periplasmic binding protein-like II"/>
    <property type="match status" value="1"/>
</dbReference>
<proteinExistence type="inferred from homology"/>
<keyword evidence="2" id="KW-0732">Signal</keyword>
<dbReference type="Pfam" id="PF03401">
    <property type="entry name" value="TctC"/>
    <property type="match status" value="1"/>
</dbReference>
<dbReference type="InterPro" id="IPR005064">
    <property type="entry name" value="BUG"/>
</dbReference>
<dbReference type="Gene3D" id="3.40.190.150">
    <property type="entry name" value="Bordetella uptake gene, domain 1"/>
    <property type="match status" value="1"/>
</dbReference>
<dbReference type="AlphaFoldDB" id="A0A0C6NZS4"/>
<dbReference type="InterPro" id="IPR042100">
    <property type="entry name" value="Bug_dom1"/>
</dbReference>
<organism evidence="3 4">
    <name type="scientific">Bordetella bronchiseptica 253</name>
    <dbReference type="NCBI Taxonomy" id="568707"/>
    <lineage>
        <taxon>Bacteria</taxon>
        <taxon>Pseudomonadati</taxon>
        <taxon>Pseudomonadota</taxon>
        <taxon>Betaproteobacteria</taxon>
        <taxon>Burkholderiales</taxon>
        <taxon>Alcaligenaceae</taxon>
        <taxon>Bordetella</taxon>
    </lineage>
</organism>
<feature type="signal peptide" evidence="2">
    <location>
        <begin position="1"/>
        <end position="39"/>
    </location>
</feature>
<dbReference type="InterPro" id="IPR006311">
    <property type="entry name" value="TAT_signal"/>
</dbReference>
<comment type="similarity">
    <text evidence="1">Belongs to the UPF0065 (bug) family.</text>
</comment>
<dbReference type="PIRSF" id="PIRSF017082">
    <property type="entry name" value="YflP"/>
    <property type="match status" value="1"/>
</dbReference>
<evidence type="ECO:0000256" key="1">
    <source>
        <dbReference type="ARBA" id="ARBA00006987"/>
    </source>
</evidence>
<dbReference type="HOGENOM" id="CLU_045683_0_2_4"/>
<dbReference type="KEGG" id="bbh:BN112_0568"/>
<feature type="chain" id="PRO_5002189785" evidence="2">
    <location>
        <begin position="40"/>
        <end position="338"/>
    </location>
</feature>
<dbReference type="OrthoDB" id="7250553at2"/>
<evidence type="ECO:0000313" key="3">
    <source>
        <dbReference type="EMBL" id="CCJ52486.1"/>
    </source>
</evidence>
<dbReference type="SUPFAM" id="SSF53850">
    <property type="entry name" value="Periplasmic binding protein-like II"/>
    <property type="match status" value="1"/>
</dbReference>
<dbReference type="CDD" id="cd07012">
    <property type="entry name" value="PBP2_Bug_TTT"/>
    <property type="match status" value="1"/>
</dbReference>
<accession>A0A0C6NZS4</accession>
<dbReference type="EMBL" id="HE965806">
    <property type="protein sequence ID" value="CCJ52486.1"/>
    <property type="molecule type" value="Genomic_DNA"/>
</dbReference>
<dbReference type="PROSITE" id="PS51318">
    <property type="entry name" value="TAT"/>
    <property type="match status" value="1"/>
</dbReference>
<evidence type="ECO:0000256" key="2">
    <source>
        <dbReference type="SAM" id="SignalP"/>
    </source>
</evidence>
<dbReference type="PANTHER" id="PTHR42928">
    <property type="entry name" value="TRICARBOXYLATE-BINDING PROTEIN"/>
    <property type="match status" value="1"/>
</dbReference>
<name>A0A0C6NZS4_BORBO</name>
<protein>
    <submittedName>
        <fullName evidence="3">Putative exported protein</fullName>
    </submittedName>
</protein>
<dbReference type="PANTHER" id="PTHR42928:SF5">
    <property type="entry name" value="BLR1237 PROTEIN"/>
    <property type="match status" value="1"/>
</dbReference>
<sequence>MPDYHPEDVAAPRRRALKTLAAACSLTLAPLAALSPAHAADAFPAKPITLVAPFAAGGSTDMLARVVAKALAAELGQSVIVENKGGAGGTIGAAYVARAAADGYTLLLSNVTLTSAPALYKNMSYDFSKDMSAISLLGQVPCVLEINKDLPVKDGKAFLDYLRANDGKLYYGSSGVGAALHMATASFLSAAGLSAIHVPYKGTGPMMVDLIAGNVQFAIDTSGSASAQVRGGNVRGVAVTSRERDPAWPGVPTLRELGVPFEMTIWYGISAPAGVPEPVRRKLHAAIEKATRTDEVRTAYQSMGMQVDTRGGKEFEQVIAEDTARWITLVKDAGINPS</sequence>
<dbReference type="RefSeq" id="WP_015063804.1">
    <property type="nucleotide sequence ID" value="NC_019382.1"/>
</dbReference>